<accession>A0ABP7SDZ7</accession>
<dbReference type="EMBL" id="BAAAZD010000002">
    <property type="protein sequence ID" value="GAA4010396.1"/>
    <property type="molecule type" value="Genomic_DNA"/>
</dbReference>
<dbReference type="Gene3D" id="3.30.559.10">
    <property type="entry name" value="Chloramphenicol acetyltransferase-like domain"/>
    <property type="match status" value="1"/>
</dbReference>
<comment type="subunit">
    <text evidence="3">Forms a 24-polypeptide structural core with octahedral symmetry.</text>
</comment>
<evidence type="ECO:0000256" key="8">
    <source>
        <dbReference type="SAM" id="MobiDB-lite"/>
    </source>
</evidence>
<organism evidence="11 12">
    <name type="scientific">Sphingomonas humi</name>
    <dbReference type="NCBI Taxonomy" id="335630"/>
    <lineage>
        <taxon>Bacteria</taxon>
        <taxon>Pseudomonadati</taxon>
        <taxon>Pseudomonadota</taxon>
        <taxon>Alphaproteobacteria</taxon>
        <taxon>Sphingomonadales</taxon>
        <taxon>Sphingomonadaceae</taxon>
        <taxon>Sphingomonas</taxon>
    </lineage>
</organism>
<keyword evidence="12" id="KW-1185">Reference proteome</keyword>
<keyword evidence="5 7" id="KW-0450">Lipoyl</keyword>
<evidence type="ECO:0000256" key="2">
    <source>
        <dbReference type="ARBA" id="ARBA00007317"/>
    </source>
</evidence>
<name>A0ABP7SDZ7_9SPHN</name>
<dbReference type="CDD" id="cd06849">
    <property type="entry name" value="lipoyl_domain"/>
    <property type="match status" value="1"/>
</dbReference>
<keyword evidence="6 7" id="KW-0012">Acyltransferase</keyword>
<evidence type="ECO:0000256" key="4">
    <source>
        <dbReference type="ARBA" id="ARBA00022679"/>
    </source>
</evidence>
<dbReference type="PROSITE" id="PS51826">
    <property type="entry name" value="PSBD"/>
    <property type="match status" value="1"/>
</dbReference>
<dbReference type="Gene3D" id="2.40.50.100">
    <property type="match status" value="1"/>
</dbReference>
<dbReference type="PROSITE" id="PS00189">
    <property type="entry name" value="LIPOYL"/>
    <property type="match status" value="1"/>
</dbReference>
<dbReference type="PROSITE" id="PS50968">
    <property type="entry name" value="BIOTINYL_LIPOYL"/>
    <property type="match status" value="1"/>
</dbReference>
<evidence type="ECO:0000256" key="6">
    <source>
        <dbReference type="ARBA" id="ARBA00023315"/>
    </source>
</evidence>
<feature type="domain" description="Peripheral subunit-binding (PSBD)" evidence="10">
    <location>
        <begin position="117"/>
        <end position="154"/>
    </location>
</feature>
<evidence type="ECO:0000256" key="1">
    <source>
        <dbReference type="ARBA" id="ARBA00001938"/>
    </source>
</evidence>
<keyword evidence="4 7" id="KW-0808">Transferase</keyword>
<evidence type="ECO:0000259" key="9">
    <source>
        <dbReference type="PROSITE" id="PS50968"/>
    </source>
</evidence>
<protein>
    <recommendedName>
        <fullName evidence="7">Dihydrolipoamide acetyltransferase component of pyruvate dehydrogenase complex</fullName>
        <ecNumber evidence="7">2.3.1.-</ecNumber>
    </recommendedName>
</protein>
<dbReference type="InterPro" id="IPR001078">
    <property type="entry name" value="2-oxoacid_DH_actylTfrase"/>
</dbReference>
<evidence type="ECO:0000256" key="5">
    <source>
        <dbReference type="ARBA" id="ARBA00022823"/>
    </source>
</evidence>
<dbReference type="InterPro" id="IPR004167">
    <property type="entry name" value="PSBD"/>
</dbReference>
<dbReference type="Proteomes" id="UP001501310">
    <property type="component" value="Unassembled WGS sequence"/>
</dbReference>
<comment type="cofactor">
    <cofactor evidence="1 7">
        <name>(R)-lipoate</name>
        <dbReference type="ChEBI" id="CHEBI:83088"/>
    </cofactor>
</comment>
<evidence type="ECO:0000259" key="10">
    <source>
        <dbReference type="PROSITE" id="PS51826"/>
    </source>
</evidence>
<dbReference type="EC" id="2.3.1.-" evidence="7"/>
<comment type="caution">
    <text evidence="11">The sequence shown here is derived from an EMBL/GenBank/DDBJ whole genome shotgun (WGS) entry which is preliminary data.</text>
</comment>
<dbReference type="InterPro" id="IPR050743">
    <property type="entry name" value="2-oxoacid_DH_E2_comp"/>
</dbReference>
<dbReference type="Gene3D" id="4.10.320.10">
    <property type="entry name" value="E3-binding domain"/>
    <property type="match status" value="1"/>
</dbReference>
<dbReference type="PANTHER" id="PTHR43178">
    <property type="entry name" value="DIHYDROLIPOAMIDE ACETYLTRANSFERASE COMPONENT OF PYRUVATE DEHYDROGENASE COMPLEX"/>
    <property type="match status" value="1"/>
</dbReference>
<dbReference type="InterPro" id="IPR000089">
    <property type="entry name" value="Biotin_lipoyl"/>
</dbReference>
<dbReference type="PANTHER" id="PTHR43178:SF5">
    <property type="entry name" value="LIPOAMIDE ACYLTRANSFERASE COMPONENT OF BRANCHED-CHAIN ALPHA-KETO ACID DEHYDROGENASE COMPLEX, MITOCHONDRIAL"/>
    <property type="match status" value="1"/>
</dbReference>
<evidence type="ECO:0000313" key="12">
    <source>
        <dbReference type="Proteomes" id="UP001501310"/>
    </source>
</evidence>
<dbReference type="InterPro" id="IPR003016">
    <property type="entry name" value="2-oxoA_DH_lipoyl-BS"/>
</dbReference>
<dbReference type="InterPro" id="IPR011053">
    <property type="entry name" value="Single_hybrid_motif"/>
</dbReference>
<reference evidence="12" key="1">
    <citation type="journal article" date="2019" name="Int. J. Syst. Evol. Microbiol.">
        <title>The Global Catalogue of Microorganisms (GCM) 10K type strain sequencing project: providing services to taxonomists for standard genome sequencing and annotation.</title>
        <authorList>
            <consortium name="The Broad Institute Genomics Platform"/>
            <consortium name="The Broad Institute Genome Sequencing Center for Infectious Disease"/>
            <person name="Wu L."/>
            <person name="Ma J."/>
        </authorList>
    </citation>
    <scope>NUCLEOTIDE SEQUENCE [LARGE SCALE GENOMIC DNA]</scope>
    <source>
        <strain evidence="12">JCM 16603</strain>
    </source>
</reference>
<evidence type="ECO:0000256" key="7">
    <source>
        <dbReference type="RuleBase" id="RU003423"/>
    </source>
</evidence>
<dbReference type="Pfam" id="PF02817">
    <property type="entry name" value="E3_binding"/>
    <property type="match status" value="1"/>
</dbReference>
<feature type="domain" description="Lipoyl-binding" evidence="9">
    <location>
        <begin position="1"/>
        <end position="75"/>
    </location>
</feature>
<dbReference type="SUPFAM" id="SSF47005">
    <property type="entry name" value="Peripheral subunit-binding domain of 2-oxo acid dehydrogenase complex"/>
    <property type="match status" value="1"/>
</dbReference>
<gene>
    <name evidence="11" type="ORF">GCM10022211_26060</name>
</gene>
<feature type="region of interest" description="Disordered" evidence="8">
    <location>
        <begin position="81"/>
        <end position="120"/>
    </location>
</feature>
<dbReference type="RefSeq" id="WP_344711021.1">
    <property type="nucleotide sequence ID" value="NZ_BAAAZD010000002.1"/>
</dbReference>
<evidence type="ECO:0000313" key="11">
    <source>
        <dbReference type="EMBL" id="GAA4010396.1"/>
    </source>
</evidence>
<dbReference type="InterPro" id="IPR036625">
    <property type="entry name" value="E3-bd_dom_sf"/>
</dbReference>
<dbReference type="SUPFAM" id="SSF51230">
    <property type="entry name" value="Single hybrid motif"/>
    <property type="match status" value="1"/>
</dbReference>
<dbReference type="Pfam" id="PF00198">
    <property type="entry name" value="2-oxoacid_dh"/>
    <property type="match status" value="1"/>
</dbReference>
<dbReference type="InterPro" id="IPR023213">
    <property type="entry name" value="CAT-like_dom_sf"/>
</dbReference>
<sequence length="409" mass="43827">MIDVRVPDEQEGTKAVVRAWLKQPGDQVAVNDPLVELETDKVTQEVPSPIAGVLAEILLGTDAEAVPGAVLGRIEAGGESTIARPERSAESVVETPSHDRASNARSTNDPGDERETRLSPSVRRALLQHDIDPARVTGTGRNGRITREDVDRAVETATVSHVDGGSMPIAQPRVSEANWQDIPHDRMRRAIAENMARAVTDAPHVTALFEADFTAITAHKKALAAQGTRLSYTAYLLKAAAEAMAVAPTVNGRWAEDRIIVAPTVDIGVGTALGDKGLVVPVVRDCARLGLEEVGARLDELTARARSGKLERSDVANGSFTISNHGVSGSLLAAPIILHQGQAAILGVGKLQKRVVVLEQDGSDVIAIRPMAYVTLTIDHRVLDGHQTNAWLSRFVEIIENWPVAQPKR</sequence>
<comment type="similarity">
    <text evidence="2 7">Belongs to the 2-oxoacid dehydrogenase family.</text>
</comment>
<evidence type="ECO:0000256" key="3">
    <source>
        <dbReference type="ARBA" id="ARBA00011484"/>
    </source>
</evidence>
<dbReference type="SUPFAM" id="SSF52777">
    <property type="entry name" value="CoA-dependent acyltransferases"/>
    <property type="match status" value="1"/>
</dbReference>
<proteinExistence type="inferred from homology"/>
<dbReference type="Pfam" id="PF00364">
    <property type="entry name" value="Biotin_lipoyl"/>
    <property type="match status" value="1"/>
</dbReference>